<dbReference type="Pfam" id="PF07690">
    <property type="entry name" value="MFS_1"/>
    <property type="match status" value="1"/>
</dbReference>
<evidence type="ECO:0000256" key="3">
    <source>
        <dbReference type="ARBA" id="ARBA00022692"/>
    </source>
</evidence>
<feature type="transmembrane region" description="Helical" evidence="6">
    <location>
        <begin position="225"/>
        <end position="244"/>
    </location>
</feature>
<keyword evidence="9" id="KW-1185">Reference proteome</keyword>
<reference evidence="8 9" key="1">
    <citation type="submission" date="2020-08" db="EMBL/GenBank/DDBJ databases">
        <title>Genomic Encyclopedia of Type Strains, Phase IV (KMG-IV): sequencing the most valuable type-strain genomes for metagenomic binning, comparative biology and taxonomic classification.</title>
        <authorList>
            <person name="Goeker M."/>
        </authorList>
    </citation>
    <scope>NUCLEOTIDE SEQUENCE [LARGE SCALE GENOMIC DNA]</scope>
    <source>
        <strain evidence="8 9">YC6723</strain>
    </source>
</reference>
<dbReference type="InterPro" id="IPR011701">
    <property type="entry name" value="MFS"/>
</dbReference>
<feature type="transmembrane region" description="Helical" evidence="6">
    <location>
        <begin position="337"/>
        <end position="355"/>
    </location>
</feature>
<dbReference type="PANTHER" id="PTHR43702">
    <property type="entry name" value="L-FUCOSE-PROTON SYMPORTER"/>
    <property type="match status" value="1"/>
</dbReference>
<dbReference type="InterPro" id="IPR020846">
    <property type="entry name" value="MFS_dom"/>
</dbReference>
<feature type="transmembrane region" description="Helical" evidence="6">
    <location>
        <begin position="361"/>
        <end position="381"/>
    </location>
</feature>
<dbReference type="Proteomes" id="UP000529795">
    <property type="component" value="Unassembled WGS sequence"/>
</dbReference>
<feature type="transmembrane region" description="Helical" evidence="6">
    <location>
        <begin position="171"/>
        <end position="193"/>
    </location>
</feature>
<evidence type="ECO:0000256" key="6">
    <source>
        <dbReference type="SAM" id="Phobius"/>
    </source>
</evidence>
<evidence type="ECO:0000256" key="4">
    <source>
        <dbReference type="ARBA" id="ARBA00022989"/>
    </source>
</evidence>
<comment type="subcellular location">
    <subcellularLocation>
        <location evidence="1">Cell inner membrane</location>
        <topology evidence="1">Multi-pass membrane protein</topology>
    </subcellularLocation>
</comment>
<dbReference type="GO" id="GO:0015535">
    <property type="term" value="F:fucose:proton symporter activity"/>
    <property type="evidence" value="ECO:0007669"/>
    <property type="project" value="InterPro"/>
</dbReference>
<keyword evidence="5 6" id="KW-0472">Membrane</keyword>
<feature type="transmembrane region" description="Helical" evidence="6">
    <location>
        <begin position="269"/>
        <end position="290"/>
    </location>
</feature>
<feature type="transmembrane region" description="Helical" evidence="6">
    <location>
        <begin position="133"/>
        <end position="150"/>
    </location>
</feature>
<feature type="transmembrane region" description="Helical" evidence="6">
    <location>
        <begin position="310"/>
        <end position="330"/>
    </location>
</feature>
<dbReference type="InterPro" id="IPR005275">
    <property type="entry name" value="Lfuc_symporter_FucP"/>
</dbReference>
<dbReference type="PANTHER" id="PTHR43702:SF11">
    <property type="entry name" value="L-FUCOSE-PROTON SYMPORTER"/>
    <property type="match status" value="1"/>
</dbReference>
<keyword evidence="2" id="KW-1003">Cell membrane</keyword>
<feature type="transmembrane region" description="Helical" evidence="6">
    <location>
        <begin position="393"/>
        <end position="412"/>
    </location>
</feature>
<gene>
    <name evidence="8" type="ORF">GGQ80_001812</name>
</gene>
<dbReference type="SUPFAM" id="SSF103473">
    <property type="entry name" value="MFS general substrate transporter"/>
    <property type="match status" value="1"/>
</dbReference>
<dbReference type="InterPro" id="IPR036259">
    <property type="entry name" value="MFS_trans_sf"/>
</dbReference>
<evidence type="ECO:0000259" key="7">
    <source>
        <dbReference type="PROSITE" id="PS50850"/>
    </source>
</evidence>
<organism evidence="8 9">
    <name type="scientific">Sphingomonas jinjuensis</name>
    <dbReference type="NCBI Taxonomy" id="535907"/>
    <lineage>
        <taxon>Bacteria</taxon>
        <taxon>Pseudomonadati</taxon>
        <taxon>Pseudomonadota</taxon>
        <taxon>Alphaproteobacteria</taxon>
        <taxon>Sphingomonadales</taxon>
        <taxon>Sphingomonadaceae</taxon>
        <taxon>Sphingomonas</taxon>
    </lineage>
</organism>
<dbReference type="EMBL" id="JACIEV010000004">
    <property type="protein sequence ID" value="MBB4153906.1"/>
    <property type="molecule type" value="Genomic_DNA"/>
</dbReference>
<evidence type="ECO:0000256" key="2">
    <source>
        <dbReference type="ARBA" id="ARBA00022475"/>
    </source>
</evidence>
<protein>
    <submittedName>
        <fullName evidence="8">FHS family L-fucose permease-like MFS transporter</fullName>
    </submittedName>
</protein>
<proteinExistence type="predicted"/>
<name>A0A840FCD2_9SPHN</name>
<feature type="transmembrane region" description="Helical" evidence="6">
    <location>
        <begin position="43"/>
        <end position="61"/>
    </location>
</feature>
<feature type="domain" description="Major facilitator superfamily (MFS) profile" evidence="7">
    <location>
        <begin position="43"/>
        <end position="445"/>
    </location>
</feature>
<evidence type="ECO:0000256" key="1">
    <source>
        <dbReference type="ARBA" id="ARBA00004429"/>
    </source>
</evidence>
<keyword evidence="4 6" id="KW-1133">Transmembrane helix</keyword>
<dbReference type="NCBIfam" id="TIGR00885">
    <property type="entry name" value="fucP"/>
    <property type="match status" value="1"/>
</dbReference>
<dbReference type="PROSITE" id="PS50850">
    <property type="entry name" value="MFS"/>
    <property type="match status" value="1"/>
</dbReference>
<feature type="transmembrane region" description="Helical" evidence="6">
    <location>
        <begin position="108"/>
        <end position="127"/>
    </location>
</feature>
<dbReference type="CDD" id="cd17394">
    <property type="entry name" value="MFS_FucP_like"/>
    <property type="match status" value="1"/>
</dbReference>
<dbReference type="Gene3D" id="1.20.1250.20">
    <property type="entry name" value="MFS general substrate transporter like domains"/>
    <property type="match status" value="2"/>
</dbReference>
<dbReference type="GO" id="GO:0005886">
    <property type="term" value="C:plasma membrane"/>
    <property type="evidence" value="ECO:0007669"/>
    <property type="project" value="UniProtKB-SubCell"/>
</dbReference>
<feature type="transmembrane region" description="Helical" evidence="6">
    <location>
        <begin position="418"/>
        <end position="438"/>
    </location>
</feature>
<evidence type="ECO:0000313" key="8">
    <source>
        <dbReference type="EMBL" id="MBB4153906.1"/>
    </source>
</evidence>
<keyword evidence="3 6" id="KW-0812">Transmembrane</keyword>
<comment type="caution">
    <text evidence="8">The sequence shown here is derived from an EMBL/GenBank/DDBJ whole genome shotgun (WGS) entry which is preliminary data.</text>
</comment>
<dbReference type="InterPro" id="IPR050375">
    <property type="entry name" value="MFS_TsgA-like"/>
</dbReference>
<dbReference type="AlphaFoldDB" id="A0A840FCD2"/>
<sequence length="445" mass="46828">MFISTARWAATPAGNAVVADKSDAAVEEECGMKGEQARGFRPAIILTVVLFFLWGMANNLNDILIAQFRRAFSLSDFETSFVQQAFYIGYFVFAIPAAIVARKRGYKTAIVIGLTLYGIGALLFYPAGHYGEYRYFLAALFVIASGLAFLETTANPLIAELGDPAGAARRLTLAQAANPVGTVAGVLIGKYFILSELGHDPAQIAVMAPAARTALLREEVAAVQLPYLAIGLVVLAVAVAALLVRFPRHRDEAEGAGLAGVASVLRQPVLRFAVIAQFFYVGAQVGLWSYTIRYAQANVAGMIERSAADYLFASLVLFGIGRFVGSALMARIASATLLAVFATVAALLTLVAAFVGGEPGLWALVAASFFMSVQFPTIFALGLRGLGPLAQSGASLIVMAIIGGAVLTGAMGRVSDLAGINMALLVPVLSFAVVLSFARMAARRA</sequence>
<evidence type="ECO:0000256" key="5">
    <source>
        <dbReference type="ARBA" id="ARBA00023136"/>
    </source>
</evidence>
<dbReference type="RefSeq" id="WP_425506035.1">
    <property type="nucleotide sequence ID" value="NZ_JACIEV010000004.1"/>
</dbReference>
<evidence type="ECO:0000313" key="9">
    <source>
        <dbReference type="Proteomes" id="UP000529795"/>
    </source>
</evidence>
<accession>A0A840FCD2</accession>
<feature type="transmembrane region" description="Helical" evidence="6">
    <location>
        <begin position="81"/>
        <end position="101"/>
    </location>
</feature>